<gene>
    <name evidence="2" type="ORF">FD30_GL000708</name>
</gene>
<accession>A0A0R1JZV6</accession>
<dbReference type="PANTHER" id="PTHR43792:SF1">
    <property type="entry name" value="N-ACETYLTRANSFERASE DOMAIN-CONTAINING PROTEIN"/>
    <property type="match status" value="1"/>
</dbReference>
<evidence type="ECO:0000313" key="3">
    <source>
        <dbReference type="Proteomes" id="UP000051162"/>
    </source>
</evidence>
<dbReference type="Gene3D" id="3.40.630.30">
    <property type="match status" value="1"/>
</dbReference>
<dbReference type="GO" id="GO:0016747">
    <property type="term" value="F:acyltransferase activity, transferring groups other than amino-acyl groups"/>
    <property type="evidence" value="ECO:0007669"/>
    <property type="project" value="InterPro"/>
</dbReference>
<proteinExistence type="predicted"/>
<dbReference type="Pfam" id="PF13302">
    <property type="entry name" value="Acetyltransf_3"/>
    <property type="match status" value="1"/>
</dbReference>
<feature type="domain" description="N-acetyltransferase" evidence="1">
    <location>
        <begin position="10"/>
        <end position="178"/>
    </location>
</feature>
<evidence type="ECO:0000313" key="2">
    <source>
        <dbReference type="EMBL" id="KRK73450.1"/>
    </source>
</evidence>
<dbReference type="PATRIC" id="fig|1423773.3.peg.723"/>
<comment type="caution">
    <text evidence="2">The sequence shown here is derived from an EMBL/GenBank/DDBJ whole genome shotgun (WGS) entry which is preliminary data.</text>
</comment>
<organism evidence="2 3">
    <name type="scientific">Levilactobacillus namurensis DSM 19117</name>
    <dbReference type="NCBI Taxonomy" id="1423773"/>
    <lineage>
        <taxon>Bacteria</taxon>
        <taxon>Bacillati</taxon>
        <taxon>Bacillota</taxon>
        <taxon>Bacilli</taxon>
        <taxon>Lactobacillales</taxon>
        <taxon>Lactobacillaceae</taxon>
        <taxon>Levilactobacillus</taxon>
    </lineage>
</organism>
<dbReference type="PROSITE" id="PS51186">
    <property type="entry name" value="GNAT"/>
    <property type="match status" value="1"/>
</dbReference>
<dbReference type="AlphaFoldDB" id="A0A0R1JZV6"/>
<dbReference type="GeneID" id="84782329"/>
<dbReference type="PANTHER" id="PTHR43792">
    <property type="entry name" value="GNAT FAMILY, PUTATIVE (AFU_ORTHOLOGUE AFUA_3G00765)-RELATED-RELATED"/>
    <property type="match status" value="1"/>
</dbReference>
<dbReference type="Proteomes" id="UP000051162">
    <property type="component" value="Unassembled WGS sequence"/>
</dbReference>
<protein>
    <recommendedName>
        <fullName evidence="1">N-acetyltransferase domain-containing protein</fullName>
    </recommendedName>
</protein>
<dbReference type="RefSeq" id="WP_056944777.1">
    <property type="nucleotide sequence ID" value="NZ_AZDT01000062.1"/>
</dbReference>
<dbReference type="InterPro" id="IPR016181">
    <property type="entry name" value="Acyl_CoA_acyltransferase"/>
</dbReference>
<dbReference type="OrthoDB" id="9798081at2"/>
<sequence>MHPELTTPRLRLSPLTESQLTDYRELLTDPAVAGPAGLSLPVSTRRVTASLAADRQQPVHYGIVWPATNRLIGTLIGYPHVEATGAPSPRALDVGYLLAPEFWGRGLMPEALTAWLTALPRQFPQVTTVWATTLATNTRSQRVLIKSAFELIDDQMMAPNAVTWGLVRHCLYRYQLTE</sequence>
<dbReference type="SUPFAM" id="SSF55729">
    <property type="entry name" value="Acyl-CoA N-acyltransferases (Nat)"/>
    <property type="match status" value="1"/>
</dbReference>
<name>A0A0R1JZV6_9LACO</name>
<keyword evidence="3" id="KW-1185">Reference proteome</keyword>
<dbReference type="InterPro" id="IPR051531">
    <property type="entry name" value="N-acetyltransferase"/>
</dbReference>
<dbReference type="STRING" id="1423773.FD30_GL000708"/>
<dbReference type="EMBL" id="AZDT01000062">
    <property type="protein sequence ID" value="KRK73450.1"/>
    <property type="molecule type" value="Genomic_DNA"/>
</dbReference>
<dbReference type="InterPro" id="IPR000182">
    <property type="entry name" value="GNAT_dom"/>
</dbReference>
<evidence type="ECO:0000259" key="1">
    <source>
        <dbReference type="PROSITE" id="PS51186"/>
    </source>
</evidence>
<reference evidence="2 3" key="1">
    <citation type="journal article" date="2015" name="Genome Announc.">
        <title>Expanding the biotechnology potential of lactobacilli through comparative genomics of 213 strains and associated genera.</title>
        <authorList>
            <person name="Sun Z."/>
            <person name="Harris H.M."/>
            <person name="McCann A."/>
            <person name="Guo C."/>
            <person name="Argimon S."/>
            <person name="Zhang W."/>
            <person name="Yang X."/>
            <person name="Jeffery I.B."/>
            <person name="Cooney J.C."/>
            <person name="Kagawa T.F."/>
            <person name="Liu W."/>
            <person name="Song Y."/>
            <person name="Salvetti E."/>
            <person name="Wrobel A."/>
            <person name="Rasinkangas P."/>
            <person name="Parkhill J."/>
            <person name="Rea M.C."/>
            <person name="O'Sullivan O."/>
            <person name="Ritari J."/>
            <person name="Douillard F.P."/>
            <person name="Paul Ross R."/>
            <person name="Yang R."/>
            <person name="Briner A.E."/>
            <person name="Felis G.E."/>
            <person name="de Vos W.M."/>
            <person name="Barrangou R."/>
            <person name="Klaenhammer T.R."/>
            <person name="Caufield P.W."/>
            <person name="Cui Y."/>
            <person name="Zhang H."/>
            <person name="O'Toole P.W."/>
        </authorList>
    </citation>
    <scope>NUCLEOTIDE SEQUENCE [LARGE SCALE GENOMIC DNA]</scope>
    <source>
        <strain evidence="2 3">DSM 19117</strain>
    </source>
</reference>